<comment type="caution">
    <text evidence="1">The sequence shown here is derived from an EMBL/GenBank/DDBJ whole genome shotgun (WGS) entry which is preliminary data.</text>
</comment>
<evidence type="ECO:0000313" key="1">
    <source>
        <dbReference type="EMBL" id="EDO11724.1"/>
    </source>
</evidence>
<evidence type="ECO:0000313" key="2">
    <source>
        <dbReference type="Proteomes" id="UP000005475"/>
    </source>
</evidence>
<protein>
    <submittedName>
        <fullName evidence="1">Uncharacterized protein</fullName>
    </submittedName>
</protein>
<organism evidence="1 2">
    <name type="scientific">Bacteroides ovatus (strain ATCC 8483 / DSM 1896 / JCM 5824 / BCRC 10623 / CCUG 4943 / NCTC 11153)</name>
    <dbReference type="NCBI Taxonomy" id="411476"/>
    <lineage>
        <taxon>Bacteria</taxon>
        <taxon>Pseudomonadati</taxon>
        <taxon>Bacteroidota</taxon>
        <taxon>Bacteroidia</taxon>
        <taxon>Bacteroidales</taxon>
        <taxon>Bacteroidaceae</taxon>
        <taxon>Bacteroides</taxon>
    </lineage>
</organism>
<reference evidence="1 2" key="1">
    <citation type="submission" date="2007-03" db="EMBL/GenBank/DDBJ databases">
        <authorList>
            <person name="Fulton L."/>
            <person name="Clifton S."/>
            <person name="Fulton B."/>
            <person name="Xu J."/>
            <person name="Minx P."/>
            <person name="Pepin K.H."/>
            <person name="Johnson M."/>
            <person name="Thiruvilangam P."/>
            <person name="Bhonagiri V."/>
            <person name="Nash W.E."/>
            <person name="Mardis E.R."/>
            <person name="Wilson R.K."/>
        </authorList>
    </citation>
    <scope>NUCLEOTIDE SEQUENCE [LARGE SCALE GENOMIC DNA]</scope>
    <source>
        <strain evidence="2">ATCC 8483 / DSM 1896 / JCM 5824 / BCRC 10623 / CCUG 4943 / NCTC 11153</strain>
    </source>
</reference>
<dbReference type="RefSeq" id="WP_004295551.1">
    <property type="nucleotide sequence ID" value="NZ_DS264553.1"/>
</dbReference>
<name>A0AAN3A815_BACO1</name>
<reference evidence="2" key="2">
    <citation type="submission" date="2007-04" db="EMBL/GenBank/DDBJ databases">
        <title>Draft genome sequence of Bacteroides ovatus (ATCC 8483).</title>
        <authorList>
            <person name="Sudarsanam P."/>
            <person name="Ley R."/>
            <person name="Guruge J."/>
            <person name="Turnbaugh P.J."/>
            <person name="Mahowald M."/>
            <person name="Liep D."/>
            <person name="Gordon J."/>
        </authorList>
    </citation>
    <scope>NUCLEOTIDE SEQUENCE [LARGE SCALE GENOMIC DNA]</scope>
    <source>
        <strain evidence="2">ATCC 8483 / DSM 1896 / JCM 5824 / BCRC 10623 / CCUG 4943 / NCTC 11153</strain>
    </source>
</reference>
<dbReference type="EMBL" id="AAXF02000048">
    <property type="protein sequence ID" value="EDO11724.1"/>
    <property type="molecule type" value="Genomic_DNA"/>
</dbReference>
<accession>A0AAN3A815</accession>
<gene>
    <name evidence="1" type="ORF">BACOVA_02218</name>
</gene>
<dbReference type="Proteomes" id="UP000005475">
    <property type="component" value="Unassembled WGS sequence"/>
</dbReference>
<proteinExistence type="predicted"/>
<sequence>MIGGLTEFDEKGGRELFAEIMEGVNFGHASAENSVRGRIGFTSLASSGKRE</sequence>
<dbReference type="AlphaFoldDB" id="A0AAN3A815"/>
<dbReference type="GeneID" id="52035293"/>